<sequence>MHPVDGDRTTFTPDPASKMPPDGTPTVDARDEVTLRLVTHATSSPSSIARLADIAVAAFANDDSFEWRYPGRAKYPASNRGINLRHRAAELLDPSVWVVAAYVGDQIAGFASWQRKGDPLEGEAARDFWLQKMERRLLGFENWLDSYFFPHPAAFPPAIALMRQCFTDVAAQLSALPNFSTYLHLNILAVDPAFQRRGVGSRLVLWGVAKARCDGVPCALEASEAGKKVYLNSGFMELGLCDGFHPKSGKPFVEGMHCDQKGCQFAVGTVMIWEPAAASN</sequence>
<dbReference type="Gene3D" id="3.40.630.30">
    <property type="match status" value="1"/>
</dbReference>
<feature type="region of interest" description="Disordered" evidence="1">
    <location>
        <begin position="1"/>
        <end position="28"/>
    </location>
</feature>
<protein>
    <recommendedName>
        <fullName evidence="2">N-acetyltransferase domain-containing protein</fullName>
    </recommendedName>
</protein>
<evidence type="ECO:0000259" key="2">
    <source>
        <dbReference type="PROSITE" id="PS51186"/>
    </source>
</evidence>
<dbReference type="SUPFAM" id="SSF55729">
    <property type="entry name" value="Acyl-CoA N-acyltransferases (Nat)"/>
    <property type="match status" value="1"/>
</dbReference>
<dbReference type="InterPro" id="IPR052523">
    <property type="entry name" value="Trichothecene_AcTrans"/>
</dbReference>
<dbReference type="GO" id="GO:0016747">
    <property type="term" value="F:acyltransferase activity, transferring groups other than amino-acyl groups"/>
    <property type="evidence" value="ECO:0007669"/>
    <property type="project" value="InterPro"/>
</dbReference>
<gene>
    <name evidence="3" type="ORF">TWF696_009428</name>
</gene>
<accession>A0AAV9UEY9</accession>
<dbReference type="AlphaFoldDB" id="A0AAV9UEY9"/>
<feature type="domain" description="N-acetyltransferase" evidence="2">
    <location>
        <begin position="120"/>
        <end position="259"/>
    </location>
</feature>
<evidence type="ECO:0000313" key="4">
    <source>
        <dbReference type="Proteomes" id="UP001375240"/>
    </source>
</evidence>
<dbReference type="PANTHER" id="PTHR42791:SF16">
    <property type="entry name" value="N-ACETYLTRANSFERASE DOMAIN-CONTAINING PROTEIN"/>
    <property type="match status" value="1"/>
</dbReference>
<dbReference type="PROSITE" id="PS51186">
    <property type="entry name" value="GNAT"/>
    <property type="match status" value="1"/>
</dbReference>
<name>A0AAV9UEY9_9PEZI</name>
<proteinExistence type="predicted"/>
<dbReference type="Proteomes" id="UP001375240">
    <property type="component" value="Unassembled WGS sequence"/>
</dbReference>
<organism evidence="3 4">
    <name type="scientific">Orbilia brochopaga</name>
    <dbReference type="NCBI Taxonomy" id="3140254"/>
    <lineage>
        <taxon>Eukaryota</taxon>
        <taxon>Fungi</taxon>
        <taxon>Dikarya</taxon>
        <taxon>Ascomycota</taxon>
        <taxon>Pezizomycotina</taxon>
        <taxon>Orbiliomycetes</taxon>
        <taxon>Orbiliales</taxon>
        <taxon>Orbiliaceae</taxon>
        <taxon>Orbilia</taxon>
    </lineage>
</organism>
<dbReference type="PANTHER" id="PTHR42791">
    <property type="entry name" value="GNAT FAMILY ACETYLTRANSFERASE"/>
    <property type="match status" value="1"/>
</dbReference>
<keyword evidence="4" id="KW-1185">Reference proteome</keyword>
<dbReference type="Pfam" id="PF00583">
    <property type="entry name" value="Acetyltransf_1"/>
    <property type="match status" value="1"/>
</dbReference>
<evidence type="ECO:0000313" key="3">
    <source>
        <dbReference type="EMBL" id="KAK6338617.1"/>
    </source>
</evidence>
<reference evidence="3 4" key="1">
    <citation type="submission" date="2019-10" db="EMBL/GenBank/DDBJ databases">
        <authorList>
            <person name="Palmer J.M."/>
        </authorList>
    </citation>
    <scope>NUCLEOTIDE SEQUENCE [LARGE SCALE GENOMIC DNA]</scope>
    <source>
        <strain evidence="3 4">TWF696</strain>
    </source>
</reference>
<evidence type="ECO:0000256" key="1">
    <source>
        <dbReference type="SAM" id="MobiDB-lite"/>
    </source>
</evidence>
<dbReference type="EMBL" id="JAVHNQ010000009">
    <property type="protein sequence ID" value="KAK6338617.1"/>
    <property type="molecule type" value="Genomic_DNA"/>
</dbReference>
<comment type="caution">
    <text evidence="3">The sequence shown here is derived from an EMBL/GenBank/DDBJ whole genome shotgun (WGS) entry which is preliminary data.</text>
</comment>
<dbReference type="InterPro" id="IPR016181">
    <property type="entry name" value="Acyl_CoA_acyltransferase"/>
</dbReference>
<dbReference type="InterPro" id="IPR000182">
    <property type="entry name" value="GNAT_dom"/>
</dbReference>
<dbReference type="CDD" id="cd04301">
    <property type="entry name" value="NAT_SF"/>
    <property type="match status" value="1"/>
</dbReference>